<evidence type="ECO:0000256" key="3">
    <source>
        <dbReference type="SAM" id="SignalP"/>
    </source>
</evidence>
<dbReference type="InterPro" id="IPR052210">
    <property type="entry name" value="LysM1-like"/>
</dbReference>
<dbReference type="InterPro" id="IPR018392">
    <property type="entry name" value="LysM"/>
</dbReference>
<name>A0A4T0HVB8_WALIC</name>
<dbReference type="EMBL" id="SPOI01000252">
    <property type="protein sequence ID" value="TIB30670.1"/>
    <property type="molecule type" value="Genomic_DNA"/>
</dbReference>
<dbReference type="EMBL" id="SPOF01000095">
    <property type="protein sequence ID" value="TIB07442.1"/>
    <property type="molecule type" value="Genomic_DNA"/>
</dbReference>
<dbReference type="CDD" id="cd00118">
    <property type="entry name" value="LysM"/>
    <property type="match status" value="1"/>
</dbReference>
<evidence type="ECO:0000259" key="4">
    <source>
        <dbReference type="PROSITE" id="PS51782"/>
    </source>
</evidence>
<dbReference type="SUPFAM" id="SSF54106">
    <property type="entry name" value="LysM domain"/>
    <property type="match status" value="2"/>
</dbReference>
<keyword evidence="3" id="KW-0732">Signal</keyword>
<dbReference type="Proteomes" id="UP000306954">
    <property type="component" value="Unassembled WGS sequence"/>
</dbReference>
<dbReference type="AlphaFoldDB" id="A0A4T0HVB8"/>
<evidence type="ECO:0000313" key="7">
    <source>
        <dbReference type="Proteomes" id="UP000306954"/>
    </source>
</evidence>
<evidence type="ECO:0000313" key="5">
    <source>
        <dbReference type="EMBL" id="TIB07442.1"/>
    </source>
</evidence>
<keyword evidence="1" id="KW-0147">Chitin-binding</keyword>
<keyword evidence="2" id="KW-0843">Virulence</keyword>
<dbReference type="Pfam" id="PF01476">
    <property type="entry name" value="LysM"/>
    <property type="match status" value="2"/>
</dbReference>
<evidence type="ECO:0000256" key="1">
    <source>
        <dbReference type="ARBA" id="ARBA00022669"/>
    </source>
</evidence>
<organism evidence="6 8">
    <name type="scientific">Wallemia ichthyophaga</name>
    <dbReference type="NCBI Taxonomy" id="245174"/>
    <lineage>
        <taxon>Eukaryota</taxon>
        <taxon>Fungi</taxon>
        <taxon>Dikarya</taxon>
        <taxon>Basidiomycota</taxon>
        <taxon>Wallemiomycotina</taxon>
        <taxon>Wallemiomycetes</taxon>
        <taxon>Wallemiales</taxon>
        <taxon>Wallemiaceae</taxon>
        <taxon>Wallemia</taxon>
    </lineage>
</organism>
<feature type="chain" id="PRO_5044609153" description="LysM domain-containing protein" evidence="3">
    <location>
        <begin position="20"/>
        <end position="172"/>
    </location>
</feature>
<sequence length="172" mass="18828">MQFSVQSLALAAIVASVSASCTRNYTVKGGEYCDQISADQGISTYQLAATNFDKINEECTNLQKGEELCLGWPGSDCTETYVVKENDTCNSIAYNNQINTTVLWLNNPQIDEHCGNVYVDEVLCVHNGVKVPDYTMPDYAPVQSINDVADWASPPVANIMPVSKPEWDDCSA</sequence>
<accession>A0A4T0HVB8</accession>
<dbReference type="PANTHER" id="PTHR34997:SF1">
    <property type="entry name" value="PEPTIDOGLYCAN-BINDING LYSIN DOMAIN"/>
    <property type="match status" value="1"/>
</dbReference>
<dbReference type="GO" id="GO:0008061">
    <property type="term" value="F:chitin binding"/>
    <property type="evidence" value="ECO:0007669"/>
    <property type="project" value="UniProtKB-KW"/>
</dbReference>
<dbReference type="Proteomes" id="UP000310689">
    <property type="component" value="Unassembled WGS sequence"/>
</dbReference>
<reference evidence="7 8" key="1">
    <citation type="submission" date="2019-03" db="EMBL/GenBank/DDBJ databases">
        <title>Sequencing 23 genomes of Wallemia ichthyophaga.</title>
        <authorList>
            <person name="Gostincar C."/>
        </authorList>
    </citation>
    <scope>NUCLEOTIDE SEQUENCE [LARGE SCALE GENOMIC DNA]</scope>
    <source>
        <strain evidence="6 8">EXF-6200</strain>
        <strain evidence="5 7">EXF-8621</strain>
    </source>
</reference>
<dbReference type="SMART" id="SM00257">
    <property type="entry name" value="LysM"/>
    <property type="match status" value="2"/>
</dbReference>
<gene>
    <name evidence="6" type="ORF">E3P86_03453</name>
    <name evidence="5" type="ORF">E3P90_04076</name>
</gene>
<dbReference type="PROSITE" id="PS51782">
    <property type="entry name" value="LYSM"/>
    <property type="match status" value="2"/>
</dbReference>
<evidence type="ECO:0000256" key="2">
    <source>
        <dbReference type="ARBA" id="ARBA00023026"/>
    </source>
</evidence>
<feature type="signal peptide" evidence="3">
    <location>
        <begin position="1"/>
        <end position="19"/>
    </location>
</feature>
<proteinExistence type="predicted"/>
<evidence type="ECO:0000313" key="8">
    <source>
        <dbReference type="Proteomes" id="UP000310689"/>
    </source>
</evidence>
<feature type="domain" description="LysM" evidence="4">
    <location>
        <begin position="23"/>
        <end position="70"/>
    </location>
</feature>
<feature type="domain" description="LysM" evidence="4">
    <location>
        <begin position="79"/>
        <end position="125"/>
    </location>
</feature>
<dbReference type="OrthoDB" id="5985073at2759"/>
<evidence type="ECO:0000313" key="6">
    <source>
        <dbReference type="EMBL" id="TIB30670.1"/>
    </source>
</evidence>
<dbReference type="InterPro" id="IPR036779">
    <property type="entry name" value="LysM_dom_sf"/>
</dbReference>
<dbReference type="Gene3D" id="3.10.350.10">
    <property type="entry name" value="LysM domain"/>
    <property type="match status" value="2"/>
</dbReference>
<protein>
    <recommendedName>
        <fullName evidence="4">LysM domain-containing protein</fullName>
    </recommendedName>
</protein>
<dbReference type="OMA" id="PVANIMP"/>
<dbReference type="PANTHER" id="PTHR34997">
    <property type="entry name" value="AM15"/>
    <property type="match status" value="1"/>
</dbReference>
<comment type="caution">
    <text evidence="6">The sequence shown here is derived from an EMBL/GenBank/DDBJ whole genome shotgun (WGS) entry which is preliminary data.</text>
</comment>